<reference evidence="8 9" key="1">
    <citation type="submission" date="2019-09" db="EMBL/GenBank/DDBJ databases">
        <authorList>
            <person name="Chandra G."/>
            <person name="Truman W A."/>
        </authorList>
    </citation>
    <scope>NUCLEOTIDE SEQUENCE [LARGE SCALE GENOMIC DNA]</scope>
    <source>
        <strain evidence="8">PS928</strain>
    </source>
</reference>
<dbReference type="GO" id="GO:0005886">
    <property type="term" value="C:plasma membrane"/>
    <property type="evidence" value="ECO:0007669"/>
    <property type="project" value="UniProtKB-SubCell"/>
</dbReference>
<dbReference type="Pfam" id="PF13396">
    <property type="entry name" value="PLDc_N"/>
    <property type="match status" value="1"/>
</dbReference>
<feature type="transmembrane region" description="Helical" evidence="6">
    <location>
        <begin position="6"/>
        <end position="25"/>
    </location>
</feature>
<evidence type="ECO:0000256" key="5">
    <source>
        <dbReference type="ARBA" id="ARBA00023136"/>
    </source>
</evidence>
<dbReference type="AlphaFoldDB" id="A0A5E7RU86"/>
<dbReference type="InterPro" id="IPR027379">
    <property type="entry name" value="CLS_N"/>
</dbReference>
<keyword evidence="4 6" id="KW-1133">Transmembrane helix</keyword>
<evidence type="ECO:0000313" key="8">
    <source>
        <dbReference type="EMBL" id="VVP74523.1"/>
    </source>
</evidence>
<sequence length="63" mass="6665">MGSTFNGLVGLIILALDIWAIINVLKSGTGTGMKIVWVLLILLLPVLGLIIWAIAGPRGNVRV</sequence>
<comment type="subcellular location">
    <subcellularLocation>
        <location evidence="1">Cell membrane</location>
        <topology evidence="1">Multi-pass membrane protein</topology>
    </subcellularLocation>
</comment>
<gene>
    <name evidence="8" type="ORF">PS928_00122</name>
</gene>
<dbReference type="RefSeq" id="WP_128873368.1">
    <property type="nucleotide sequence ID" value="NZ_CABVJF010000001.1"/>
</dbReference>
<evidence type="ECO:0000259" key="7">
    <source>
        <dbReference type="Pfam" id="PF13396"/>
    </source>
</evidence>
<organism evidence="8 9">
    <name type="scientific">Pseudomonas fluorescens</name>
    <dbReference type="NCBI Taxonomy" id="294"/>
    <lineage>
        <taxon>Bacteria</taxon>
        <taxon>Pseudomonadati</taxon>
        <taxon>Pseudomonadota</taxon>
        <taxon>Gammaproteobacteria</taxon>
        <taxon>Pseudomonadales</taxon>
        <taxon>Pseudomonadaceae</taxon>
        <taxon>Pseudomonas</taxon>
    </lineage>
</organism>
<feature type="domain" description="Cardiolipin synthase N-terminal" evidence="7">
    <location>
        <begin position="15"/>
        <end position="57"/>
    </location>
</feature>
<evidence type="ECO:0000256" key="2">
    <source>
        <dbReference type="ARBA" id="ARBA00022475"/>
    </source>
</evidence>
<name>A0A5E7RU86_PSEFL</name>
<keyword evidence="5 6" id="KW-0472">Membrane</keyword>
<proteinExistence type="predicted"/>
<accession>A0A5E7RU86</accession>
<evidence type="ECO:0000313" key="9">
    <source>
        <dbReference type="Proteomes" id="UP000381378"/>
    </source>
</evidence>
<protein>
    <recommendedName>
        <fullName evidence="7">Cardiolipin synthase N-terminal domain-containing protein</fullName>
    </recommendedName>
</protein>
<evidence type="ECO:0000256" key="4">
    <source>
        <dbReference type="ARBA" id="ARBA00022989"/>
    </source>
</evidence>
<evidence type="ECO:0000256" key="3">
    <source>
        <dbReference type="ARBA" id="ARBA00022692"/>
    </source>
</evidence>
<evidence type="ECO:0000256" key="1">
    <source>
        <dbReference type="ARBA" id="ARBA00004651"/>
    </source>
</evidence>
<dbReference type="EMBL" id="CABVJF010000001">
    <property type="protein sequence ID" value="VVP74523.1"/>
    <property type="molecule type" value="Genomic_DNA"/>
</dbReference>
<keyword evidence="3 6" id="KW-0812">Transmembrane</keyword>
<feature type="transmembrane region" description="Helical" evidence="6">
    <location>
        <begin position="37"/>
        <end position="55"/>
    </location>
</feature>
<dbReference type="Proteomes" id="UP000381378">
    <property type="component" value="Unassembled WGS sequence"/>
</dbReference>
<evidence type="ECO:0000256" key="6">
    <source>
        <dbReference type="SAM" id="Phobius"/>
    </source>
</evidence>
<keyword evidence="2" id="KW-1003">Cell membrane</keyword>